<evidence type="ECO:0000313" key="4">
    <source>
        <dbReference type="Proteomes" id="UP000054217"/>
    </source>
</evidence>
<dbReference type="Gene3D" id="1.25.40.10">
    <property type="entry name" value="Tetratricopeptide repeat domain"/>
    <property type="match status" value="1"/>
</dbReference>
<accession>A0A0C3PY11</accession>
<gene>
    <name evidence="3" type="ORF">M404DRAFT_120413</name>
</gene>
<feature type="repeat" description="TPR" evidence="1">
    <location>
        <begin position="6"/>
        <end position="39"/>
    </location>
</feature>
<dbReference type="OrthoDB" id="9450131at2759"/>
<sequence length="224" mass="24901">QIADSSKILTNMGLIYATIGKHEAAIEHFDAATSLDKFLAIAYFQCGVSNFLLGRYDAAYAKFQDAYLYLRGNRYKLFSAEVLFNRGLSQLYLGYAKGMNDLEQAREEKEIIGHEVIDDVIRDRGGQYTVFSVPVGVLYRPSEKKLRNSKVKDYLGKAKLVIGSDLDDIYTEFSGVTELKRNSDPSKSSPLESTSNADPKASLSGTPDRGATASIFRTHRISML</sequence>
<evidence type="ECO:0000256" key="2">
    <source>
        <dbReference type="SAM" id="MobiDB-lite"/>
    </source>
</evidence>
<dbReference type="PANTHER" id="PTHR15175:SF0">
    <property type="entry name" value="SH3 DOMAIN-CONTAINING PROTEIN C23A1.17"/>
    <property type="match status" value="1"/>
</dbReference>
<proteinExistence type="predicted"/>
<dbReference type="SUPFAM" id="SSF48452">
    <property type="entry name" value="TPR-like"/>
    <property type="match status" value="1"/>
</dbReference>
<dbReference type="Proteomes" id="UP000054217">
    <property type="component" value="Unassembled WGS sequence"/>
</dbReference>
<dbReference type="PANTHER" id="PTHR15175">
    <property type="entry name" value="NEUTROPHIL CYTOSOLIC FACTOR 2, NEUTROPHIL NADPH OXIDASE FACTOR 2"/>
    <property type="match status" value="1"/>
</dbReference>
<protein>
    <submittedName>
        <fullName evidence="3">Uncharacterized protein</fullName>
    </submittedName>
</protein>
<reference evidence="4" key="2">
    <citation type="submission" date="2015-01" db="EMBL/GenBank/DDBJ databases">
        <title>Evolutionary Origins and Diversification of the Mycorrhizal Mutualists.</title>
        <authorList>
            <consortium name="DOE Joint Genome Institute"/>
            <consortium name="Mycorrhizal Genomics Consortium"/>
            <person name="Kohler A."/>
            <person name="Kuo A."/>
            <person name="Nagy L.G."/>
            <person name="Floudas D."/>
            <person name="Copeland A."/>
            <person name="Barry K.W."/>
            <person name="Cichocki N."/>
            <person name="Veneault-Fourrey C."/>
            <person name="LaButti K."/>
            <person name="Lindquist E.A."/>
            <person name="Lipzen A."/>
            <person name="Lundell T."/>
            <person name="Morin E."/>
            <person name="Murat C."/>
            <person name="Riley R."/>
            <person name="Ohm R."/>
            <person name="Sun H."/>
            <person name="Tunlid A."/>
            <person name="Henrissat B."/>
            <person name="Grigoriev I.V."/>
            <person name="Hibbett D.S."/>
            <person name="Martin F."/>
        </authorList>
    </citation>
    <scope>NUCLEOTIDE SEQUENCE [LARGE SCALE GENOMIC DNA]</scope>
    <source>
        <strain evidence="4">Marx 270</strain>
    </source>
</reference>
<feature type="compositionally biased region" description="Polar residues" evidence="2">
    <location>
        <begin position="185"/>
        <end position="197"/>
    </location>
</feature>
<name>A0A0C3PY11_PISTI</name>
<dbReference type="HOGENOM" id="CLU_1207341_0_0_1"/>
<dbReference type="InterPro" id="IPR011990">
    <property type="entry name" value="TPR-like_helical_dom_sf"/>
</dbReference>
<dbReference type="EMBL" id="KN831945">
    <property type="protein sequence ID" value="KIO13984.1"/>
    <property type="molecule type" value="Genomic_DNA"/>
</dbReference>
<dbReference type="STRING" id="870435.A0A0C3PY11"/>
<keyword evidence="1" id="KW-0802">TPR repeat</keyword>
<reference evidence="3 4" key="1">
    <citation type="submission" date="2014-04" db="EMBL/GenBank/DDBJ databases">
        <authorList>
            <consortium name="DOE Joint Genome Institute"/>
            <person name="Kuo A."/>
            <person name="Kohler A."/>
            <person name="Costa M.D."/>
            <person name="Nagy L.G."/>
            <person name="Floudas D."/>
            <person name="Copeland A."/>
            <person name="Barry K.W."/>
            <person name="Cichocki N."/>
            <person name="Veneault-Fourrey C."/>
            <person name="LaButti K."/>
            <person name="Lindquist E.A."/>
            <person name="Lipzen A."/>
            <person name="Lundell T."/>
            <person name="Morin E."/>
            <person name="Murat C."/>
            <person name="Sun H."/>
            <person name="Tunlid A."/>
            <person name="Henrissat B."/>
            <person name="Grigoriev I.V."/>
            <person name="Hibbett D.S."/>
            <person name="Martin F."/>
            <person name="Nordberg H.P."/>
            <person name="Cantor M.N."/>
            <person name="Hua S.X."/>
        </authorList>
    </citation>
    <scope>NUCLEOTIDE SEQUENCE [LARGE SCALE GENOMIC DNA]</scope>
    <source>
        <strain evidence="3 4">Marx 270</strain>
    </source>
</reference>
<dbReference type="InterPro" id="IPR051864">
    <property type="entry name" value="NCF2_NOXA1"/>
</dbReference>
<keyword evidence="4" id="KW-1185">Reference proteome</keyword>
<dbReference type="AlphaFoldDB" id="A0A0C3PY11"/>
<feature type="region of interest" description="Disordered" evidence="2">
    <location>
        <begin position="179"/>
        <end position="212"/>
    </location>
</feature>
<feature type="non-terminal residue" evidence="3">
    <location>
        <position position="1"/>
    </location>
</feature>
<dbReference type="InParanoid" id="A0A0C3PY11"/>
<dbReference type="InterPro" id="IPR019734">
    <property type="entry name" value="TPR_rpt"/>
</dbReference>
<dbReference type="PROSITE" id="PS50005">
    <property type="entry name" value="TPR"/>
    <property type="match status" value="1"/>
</dbReference>
<dbReference type="SMART" id="SM00028">
    <property type="entry name" value="TPR"/>
    <property type="match status" value="2"/>
</dbReference>
<evidence type="ECO:0000256" key="1">
    <source>
        <dbReference type="PROSITE-ProRule" id="PRU00339"/>
    </source>
</evidence>
<evidence type="ECO:0000313" key="3">
    <source>
        <dbReference type="EMBL" id="KIO13984.1"/>
    </source>
</evidence>
<organism evidence="3 4">
    <name type="scientific">Pisolithus tinctorius Marx 270</name>
    <dbReference type="NCBI Taxonomy" id="870435"/>
    <lineage>
        <taxon>Eukaryota</taxon>
        <taxon>Fungi</taxon>
        <taxon>Dikarya</taxon>
        <taxon>Basidiomycota</taxon>
        <taxon>Agaricomycotina</taxon>
        <taxon>Agaricomycetes</taxon>
        <taxon>Agaricomycetidae</taxon>
        <taxon>Boletales</taxon>
        <taxon>Sclerodermatineae</taxon>
        <taxon>Pisolithaceae</taxon>
        <taxon>Pisolithus</taxon>
    </lineage>
</organism>